<reference evidence="1 2" key="1">
    <citation type="submission" date="2018-09" db="EMBL/GenBank/DDBJ databases">
        <title>Bacillus saliacetes sp. nov., isolated from Thai shrimp paste (Ka-pi).</title>
        <authorList>
            <person name="Daroonpunt R."/>
            <person name="Tanasupawat S."/>
            <person name="Yiamsombut S."/>
        </authorList>
    </citation>
    <scope>NUCLEOTIDE SEQUENCE [LARGE SCALE GENOMIC DNA]</scope>
    <source>
        <strain evidence="1 2">SKP7-4</strain>
    </source>
</reference>
<gene>
    <name evidence="1" type="ORF">D3H55_02770</name>
</gene>
<evidence type="ECO:0000313" key="1">
    <source>
        <dbReference type="EMBL" id="RIW38475.1"/>
    </source>
</evidence>
<dbReference type="AlphaFoldDB" id="A0A3A1R644"/>
<sequence length="86" mass="10256">MQKQIWLKHKRFLRRILLKRREWRLIVPYTFSIQAPDFTINQGYWVWGQSRAFPKTENIFACKSGSNGKANSNGFMTIAHPMLSRR</sequence>
<evidence type="ECO:0000313" key="2">
    <source>
        <dbReference type="Proteomes" id="UP000265801"/>
    </source>
</evidence>
<organism evidence="1 2">
    <name type="scientific">Bacillus salacetis</name>
    <dbReference type="NCBI Taxonomy" id="2315464"/>
    <lineage>
        <taxon>Bacteria</taxon>
        <taxon>Bacillati</taxon>
        <taxon>Bacillota</taxon>
        <taxon>Bacilli</taxon>
        <taxon>Bacillales</taxon>
        <taxon>Bacillaceae</taxon>
        <taxon>Bacillus</taxon>
    </lineage>
</organism>
<proteinExistence type="predicted"/>
<dbReference type="Proteomes" id="UP000265801">
    <property type="component" value="Unassembled WGS sequence"/>
</dbReference>
<protein>
    <submittedName>
        <fullName evidence="1">Uncharacterized protein</fullName>
    </submittedName>
</protein>
<accession>A0A3A1R644</accession>
<keyword evidence="2" id="KW-1185">Reference proteome</keyword>
<comment type="caution">
    <text evidence="1">The sequence shown here is derived from an EMBL/GenBank/DDBJ whole genome shotgun (WGS) entry which is preliminary data.</text>
</comment>
<name>A0A3A1R644_9BACI</name>
<dbReference type="EMBL" id="QXIR01000002">
    <property type="protein sequence ID" value="RIW38475.1"/>
    <property type="molecule type" value="Genomic_DNA"/>
</dbReference>